<dbReference type="GO" id="GO:0000407">
    <property type="term" value="C:phagophore assembly site"/>
    <property type="evidence" value="ECO:0007669"/>
    <property type="project" value="EnsemblFungi"/>
</dbReference>
<dbReference type="CDD" id="cd14944">
    <property type="entry name" value="TRAPPC6A_Trs33"/>
    <property type="match status" value="1"/>
</dbReference>
<dbReference type="OrthoDB" id="941624at2759"/>
<keyword evidence="3" id="KW-1185">Reference proteome</keyword>
<evidence type="ECO:0000256" key="1">
    <source>
        <dbReference type="ARBA" id="ARBA00006218"/>
    </source>
</evidence>
<dbReference type="PANTHER" id="PTHR12817:SF0">
    <property type="entry name" value="GEO08327P1"/>
    <property type="match status" value="1"/>
</dbReference>
<dbReference type="SUPFAM" id="SSF111126">
    <property type="entry name" value="Ligand-binding domain in the NO signalling and Golgi transport"/>
    <property type="match status" value="1"/>
</dbReference>
<dbReference type="GO" id="GO:0065003">
    <property type="term" value="P:protein-containing complex assembly"/>
    <property type="evidence" value="ECO:0007669"/>
    <property type="project" value="EnsemblFungi"/>
</dbReference>
<gene>
    <name evidence="2" type="ORF">LADA_0D07294G</name>
</gene>
<dbReference type="GO" id="GO:1990071">
    <property type="term" value="C:TRAPPII protein complex"/>
    <property type="evidence" value="ECO:0007669"/>
    <property type="project" value="EnsemblFungi"/>
</dbReference>
<name>A0A1G4J6K7_9SACH</name>
<dbReference type="PANTHER" id="PTHR12817">
    <property type="entry name" value="TRAFFICKING PROTEIN PARTICLE COMPLEX SUBUNIT 6B"/>
    <property type="match status" value="1"/>
</dbReference>
<dbReference type="GO" id="GO:1990072">
    <property type="term" value="C:TRAPPIII protein complex"/>
    <property type="evidence" value="ECO:0007669"/>
    <property type="project" value="EnsemblFungi"/>
</dbReference>
<reference evidence="2 3" key="1">
    <citation type="submission" date="2016-03" db="EMBL/GenBank/DDBJ databases">
        <authorList>
            <person name="Devillers H."/>
        </authorList>
    </citation>
    <scope>NUCLEOTIDE SEQUENCE [LARGE SCALE GENOMIC DNA]</scope>
    <source>
        <strain evidence="2">CBS 10888</strain>
    </source>
</reference>
<dbReference type="InterPro" id="IPR024096">
    <property type="entry name" value="NO_sig/Golgi_transp_ligand-bd"/>
</dbReference>
<dbReference type="STRING" id="1266660.A0A1G4J6K7"/>
<dbReference type="GO" id="GO:0005802">
    <property type="term" value="C:trans-Golgi network"/>
    <property type="evidence" value="ECO:0007669"/>
    <property type="project" value="EnsemblFungi"/>
</dbReference>
<dbReference type="Gene3D" id="3.30.1380.20">
    <property type="entry name" value="Trafficking protein particle complex subunit 3"/>
    <property type="match status" value="1"/>
</dbReference>
<dbReference type="InterPro" id="IPR007194">
    <property type="entry name" value="TRAPP_component"/>
</dbReference>
<organism evidence="2 3">
    <name type="scientific">Lachancea dasiensis</name>
    <dbReference type="NCBI Taxonomy" id="1072105"/>
    <lineage>
        <taxon>Eukaryota</taxon>
        <taxon>Fungi</taxon>
        <taxon>Dikarya</taxon>
        <taxon>Ascomycota</taxon>
        <taxon>Saccharomycotina</taxon>
        <taxon>Saccharomycetes</taxon>
        <taxon>Saccharomycetales</taxon>
        <taxon>Saccharomycetaceae</taxon>
        <taxon>Lachancea</taxon>
    </lineage>
</organism>
<dbReference type="GO" id="GO:0031503">
    <property type="term" value="P:protein-containing complex localization"/>
    <property type="evidence" value="ECO:0007669"/>
    <property type="project" value="EnsemblFungi"/>
</dbReference>
<evidence type="ECO:0000313" key="3">
    <source>
        <dbReference type="Proteomes" id="UP000190274"/>
    </source>
</evidence>
<protein>
    <submittedName>
        <fullName evidence="2">LADA_0D07294g1_1</fullName>
    </submittedName>
</protein>
<dbReference type="GO" id="GO:1990070">
    <property type="term" value="C:TRAPPI protein complex"/>
    <property type="evidence" value="ECO:0007669"/>
    <property type="project" value="EnsemblFungi"/>
</dbReference>
<evidence type="ECO:0000313" key="2">
    <source>
        <dbReference type="EMBL" id="SCU85401.1"/>
    </source>
</evidence>
<proteinExistence type="inferred from homology"/>
<dbReference type="InterPro" id="IPR037992">
    <property type="entry name" value="TRAPPC6/Trs33"/>
</dbReference>
<sequence>MDPNGAPEMTEHQKIQVQFQLFQESLPKVDETVYRMLLNESIPLAIDVEKRLSQKLDSLPTEDPVLESLDKEVHSKLVLNPLKGNVRSNKLLQHYLTADIDYQAKVKLRLSKIGFSLGEKLSELLIFSNNPNFNFKDMDLLTVMKFLCRDVWRQLFGKQIDNLKTNHRGTFYLLDYNYKPVESFALEENMSKQEQTLLEPYLEIPCGVIQGVLASLGFRKESEVSCNASIVEVPESRTTSQRMNSWAVSFNVQVVPASDS</sequence>
<dbReference type="Proteomes" id="UP000190274">
    <property type="component" value="Chromosome D"/>
</dbReference>
<dbReference type="GO" id="GO:0016239">
    <property type="term" value="P:positive regulation of macroautophagy"/>
    <property type="evidence" value="ECO:0007669"/>
    <property type="project" value="EnsemblFungi"/>
</dbReference>
<comment type="similarity">
    <text evidence="1">Belongs to the TRAPP small subunits family. BET3 subfamily.</text>
</comment>
<dbReference type="AlphaFoldDB" id="A0A1G4J6K7"/>
<dbReference type="EMBL" id="LT598454">
    <property type="protein sequence ID" value="SCU85401.1"/>
    <property type="molecule type" value="Genomic_DNA"/>
</dbReference>
<dbReference type="GO" id="GO:0006888">
    <property type="term" value="P:endoplasmic reticulum to Golgi vesicle-mediated transport"/>
    <property type="evidence" value="ECO:0007669"/>
    <property type="project" value="EnsemblFungi"/>
</dbReference>
<dbReference type="Pfam" id="PF04051">
    <property type="entry name" value="TRAPP"/>
    <property type="match status" value="1"/>
</dbReference>
<dbReference type="GO" id="GO:0005801">
    <property type="term" value="C:cis-Golgi network"/>
    <property type="evidence" value="ECO:0007669"/>
    <property type="project" value="EnsemblFungi"/>
</dbReference>
<accession>A0A1G4J6K7</accession>
<dbReference type="GO" id="GO:0034497">
    <property type="term" value="P:protein localization to phagophore assembly site"/>
    <property type="evidence" value="ECO:0007669"/>
    <property type="project" value="EnsemblFungi"/>
</dbReference>